<dbReference type="Gene3D" id="1.20.5.2050">
    <property type="match status" value="1"/>
</dbReference>
<proteinExistence type="predicted"/>
<dbReference type="RefSeq" id="WP_200267131.1">
    <property type="nucleotide sequence ID" value="NZ_JAENIJ010000002.1"/>
</dbReference>
<gene>
    <name evidence="1" type="ORF">JIN85_02135</name>
</gene>
<protein>
    <submittedName>
        <fullName evidence="1">AP2 domain-containing protein</fullName>
    </submittedName>
</protein>
<reference evidence="1" key="1">
    <citation type="submission" date="2021-01" db="EMBL/GenBank/DDBJ databases">
        <title>Modified the classification status of verrucomicrobia.</title>
        <authorList>
            <person name="Feng X."/>
        </authorList>
    </citation>
    <scope>NUCLEOTIDE SEQUENCE</scope>
    <source>
        <strain evidence="1">KCTC 22041</strain>
    </source>
</reference>
<dbReference type="AlphaFoldDB" id="A0A934S9B1"/>
<sequence length="145" mass="16366">MKDTTDTFAITRMDRADSSTFGWQVRLQRHGTRYAKYFADRGHGGSEQSLDAAKKWRDDLLEKFTEDDRARVCSRSSRNSSGVVGVSKVTIHGAQGVTYHFWQATWSPGPGQRKSIRFSVKRHGEKEAFNLAVQARRNGTGIKKS</sequence>
<evidence type="ECO:0000313" key="1">
    <source>
        <dbReference type="EMBL" id="MBK1881193.1"/>
    </source>
</evidence>
<dbReference type="EMBL" id="JAENIJ010000002">
    <property type="protein sequence ID" value="MBK1881193.1"/>
    <property type="molecule type" value="Genomic_DNA"/>
</dbReference>
<organism evidence="1 2">
    <name type="scientific">Luteolibacter pohnpeiensis</name>
    <dbReference type="NCBI Taxonomy" id="454153"/>
    <lineage>
        <taxon>Bacteria</taxon>
        <taxon>Pseudomonadati</taxon>
        <taxon>Verrucomicrobiota</taxon>
        <taxon>Verrucomicrobiia</taxon>
        <taxon>Verrucomicrobiales</taxon>
        <taxon>Verrucomicrobiaceae</taxon>
        <taxon>Luteolibacter</taxon>
    </lineage>
</organism>
<evidence type="ECO:0000313" key="2">
    <source>
        <dbReference type="Proteomes" id="UP000603141"/>
    </source>
</evidence>
<keyword evidence="2" id="KW-1185">Reference proteome</keyword>
<comment type="caution">
    <text evidence="1">The sequence shown here is derived from an EMBL/GenBank/DDBJ whole genome shotgun (WGS) entry which is preliminary data.</text>
</comment>
<accession>A0A934S9B1</accession>
<name>A0A934S9B1_9BACT</name>
<dbReference type="Proteomes" id="UP000603141">
    <property type="component" value="Unassembled WGS sequence"/>
</dbReference>